<dbReference type="Pfam" id="PF01757">
    <property type="entry name" value="Acyl_transf_3"/>
    <property type="match status" value="1"/>
</dbReference>
<dbReference type="RefSeq" id="WP_231438542.1">
    <property type="nucleotide sequence ID" value="NZ_JAJOMB010000001.1"/>
</dbReference>
<feature type="transmembrane region" description="Helical" evidence="2">
    <location>
        <begin position="280"/>
        <end position="303"/>
    </location>
</feature>
<evidence type="ECO:0000313" key="5">
    <source>
        <dbReference type="Proteomes" id="UP001138997"/>
    </source>
</evidence>
<dbReference type="EMBL" id="JAJOMB010000001">
    <property type="protein sequence ID" value="MCD5309619.1"/>
    <property type="molecule type" value="Genomic_DNA"/>
</dbReference>
<feature type="transmembrane region" description="Helical" evidence="2">
    <location>
        <begin position="443"/>
        <end position="460"/>
    </location>
</feature>
<dbReference type="InterPro" id="IPR050879">
    <property type="entry name" value="Acyltransferase_3"/>
</dbReference>
<dbReference type="PANTHER" id="PTHR23028:SF53">
    <property type="entry name" value="ACYL_TRANSF_3 DOMAIN-CONTAINING PROTEIN"/>
    <property type="match status" value="1"/>
</dbReference>
<reference evidence="4" key="1">
    <citation type="submission" date="2021-11" db="EMBL/GenBank/DDBJ databases">
        <title>Streptomyces corallinus and Kineosporia corallina sp. nov., two new coral-derived marine actinobacteria.</title>
        <authorList>
            <person name="Buangrab K."/>
            <person name="Sutthacheep M."/>
            <person name="Yeemin T."/>
            <person name="Harunari E."/>
            <person name="Igarashi Y."/>
            <person name="Sripreechasak P."/>
            <person name="Kanchanasin P."/>
            <person name="Tanasupawat S."/>
            <person name="Phongsopitanun W."/>
        </authorList>
    </citation>
    <scope>NUCLEOTIDE SEQUENCE</scope>
    <source>
        <strain evidence="4">JCM 31032</strain>
    </source>
</reference>
<keyword evidence="4" id="KW-0012">Acyltransferase</keyword>
<sequence>MVPKEPTPLPVRPRRDFEAGPVTGASLATGQIPVLDPQPGQKDPSAEAVPASGAQPTTAPSSTAVPSSAVSEADEEPEIRRPAVAPLDDDAAWTASLKLPSADESWQGAQGDWNYPQIFDAPSPAFAEEVHRAPHQPKTTEQPKATAPEAAPTPKITEGEPKAQPGPATSQVHQTQPEIGPATAPTTALPLRRDVRERNTEPAPRRSRLRTALGILKNALGRRKTRPHRGSADSKTLGARFTPRNNHLGLMRLGLALVVGFTHAALIGYGWQPMVGRTEIGALCVDAFFVLSGFLLVGSYLRLDSVRRYAWHRFLRIMPGFWVCLVISATLMAPLIAWQQGQPMSSLLSGQNSAVDYVIRNAALLMRQWGIDGLPTDVEMAGVLNGSLWTLFYEAACYASIIALGVCGGLRRRPVMTLGAVGALWVVTVLNEYQILYIGQERILRLSFMFLIGSVLYLYAHHVPMNRLLTVVASGVVVAGVVFLEDYRVIAGPAFGYVLMALAVSRVRLPEPRTDISYGLYVYHWPLLQILNLFGLAALSIWAFVPVGLAVSAVVALASWKLVEKPALTFKDAGWVTWKLPVPRPATSEARA</sequence>
<feature type="compositionally biased region" description="Pro residues" evidence="1">
    <location>
        <begin position="1"/>
        <end position="11"/>
    </location>
</feature>
<feature type="compositionally biased region" description="Low complexity" evidence="1">
    <location>
        <begin position="139"/>
        <end position="155"/>
    </location>
</feature>
<dbReference type="AlphaFoldDB" id="A0A9X1N9G4"/>
<evidence type="ECO:0000256" key="2">
    <source>
        <dbReference type="SAM" id="Phobius"/>
    </source>
</evidence>
<keyword evidence="2" id="KW-0812">Transmembrane</keyword>
<keyword evidence="2" id="KW-0472">Membrane</keyword>
<feature type="transmembrane region" description="Helical" evidence="2">
    <location>
        <begin position="415"/>
        <end position="437"/>
    </location>
</feature>
<feature type="region of interest" description="Disordered" evidence="1">
    <location>
        <begin position="103"/>
        <end position="207"/>
    </location>
</feature>
<accession>A0A9X1N9G4</accession>
<dbReference type="GO" id="GO:0000271">
    <property type="term" value="P:polysaccharide biosynthetic process"/>
    <property type="evidence" value="ECO:0007669"/>
    <property type="project" value="TreeGrafter"/>
</dbReference>
<comment type="caution">
    <text evidence="4">The sequence shown here is derived from an EMBL/GenBank/DDBJ whole genome shotgun (WGS) entry which is preliminary data.</text>
</comment>
<feature type="transmembrane region" description="Helical" evidence="2">
    <location>
        <begin position="315"/>
        <end position="338"/>
    </location>
</feature>
<feature type="region of interest" description="Disordered" evidence="1">
    <location>
        <begin position="1"/>
        <end position="89"/>
    </location>
</feature>
<keyword evidence="2" id="KW-1133">Transmembrane helix</keyword>
<feature type="transmembrane region" description="Helical" evidence="2">
    <location>
        <begin position="530"/>
        <end position="560"/>
    </location>
</feature>
<feature type="transmembrane region" description="Helical" evidence="2">
    <location>
        <begin position="250"/>
        <end position="268"/>
    </location>
</feature>
<dbReference type="GO" id="GO:0016020">
    <property type="term" value="C:membrane"/>
    <property type="evidence" value="ECO:0007669"/>
    <property type="project" value="TreeGrafter"/>
</dbReference>
<feature type="transmembrane region" description="Helical" evidence="2">
    <location>
        <begin position="467"/>
        <end position="484"/>
    </location>
</feature>
<proteinExistence type="predicted"/>
<protein>
    <submittedName>
        <fullName evidence="4">Acyltransferase family protein</fullName>
    </submittedName>
</protein>
<dbReference type="InterPro" id="IPR002656">
    <property type="entry name" value="Acyl_transf_3_dom"/>
</dbReference>
<evidence type="ECO:0000313" key="4">
    <source>
        <dbReference type="EMBL" id="MCD5309619.1"/>
    </source>
</evidence>
<feature type="compositionally biased region" description="Low complexity" evidence="1">
    <location>
        <begin position="50"/>
        <end position="71"/>
    </location>
</feature>
<gene>
    <name evidence="4" type="ORF">LR394_01835</name>
</gene>
<feature type="compositionally biased region" description="Polar residues" evidence="1">
    <location>
        <begin position="167"/>
        <end position="177"/>
    </location>
</feature>
<evidence type="ECO:0000259" key="3">
    <source>
        <dbReference type="Pfam" id="PF01757"/>
    </source>
</evidence>
<dbReference type="Proteomes" id="UP001138997">
    <property type="component" value="Unassembled WGS sequence"/>
</dbReference>
<feature type="compositionally biased region" description="Basic and acidic residues" evidence="1">
    <location>
        <begin position="191"/>
        <end position="204"/>
    </location>
</feature>
<organism evidence="4 5">
    <name type="scientific">Kineosporia babensis</name>
    <dbReference type="NCBI Taxonomy" id="499548"/>
    <lineage>
        <taxon>Bacteria</taxon>
        <taxon>Bacillati</taxon>
        <taxon>Actinomycetota</taxon>
        <taxon>Actinomycetes</taxon>
        <taxon>Kineosporiales</taxon>
        <taxon>Kineosporiaceae</taxon>
        <taxon>Kineosporia</taxon>
    </lineage>
</organism>
<keyword evidence="4" id="KW-0808">Transferase</keyword>
<feature type="transmembrane region" description="Helical" evidence="2">
    <location>
        <begin position="388"/>
        <end position="408"/>
    </location>
</feature>
<feature type="domain" description="Acyltransferase 3" evidence="3">
    <location>
        <begin position="250"/>
        <end position="558"/>
    </location>
</feature>
<keyword evidence="5" id="KW-1185">Reference proteome</keyword>
<dbReference type="GO" id="GO:0016747">
    <property type="term" value="F:acyltransferase activity, transferring groups other than amino-acyl groups"/>
    <property type="evidence" value="ECO:0007669"/>
    <property type="project" value="InterPro"/>
</dbReference>
<evidence type="ECO:0000256" key="1">
    <source>
        <dbReference type="SAM" id="MobiDB-lite"/>
    </source>
</evidence>
<name>A0A9X1N9G4_9ACTN</name>
<dbReference type="PANTHER" id="PTHR23028">
    <property type="entry name" value="ACETYLTRANSFERASE"/>
    <property type="match status" value="1"/>
</dbReference>